<comment type="caution">
    <text evidence="1">The sequence shown here is derived from an EMBL/GenBank/DDBJ whole genome shotgun (WGS) entry which is preliminary data.</text>
</comment>
<name>A0A329UHM1_9FIRM</name>
<evidence type="ECO:0000313" key="2">
    <source>
        <dbReference type="Proteomes" id="UP000250583"/>
    </source>
</evidence>
<protein>
    <submittedName>
        <fullName evidence="1">Uncharacterized protein</fullName>
    </submittedName>
</protein>
<dbReference type="OrthoDB" id="1434112at2"/>
<sequence length="245" mass="28791">MMFAHSTLEQHKFKRGKFTTPFNDAFGDKLQLSSWGSERLPEYLWIGLILKKHGRSKGLQKCYWILKKLHDALPNINFPTISNIFTLEDVNQQLFWEFVEHVSGQESLSPLTLIYTYRNYPIFNKIFQTSLAYKEQIASIESVLKDAYYHQTEFATDIRFVVLYFELMQGRTHAPKDILDEICKYPSLEHSDEQMRSIRPLIRSMEIARGNISDSETDKSNLTLFWKMVSEMSDCELYTINYEAP</sequence>
<dbReference type="EMBL" id="PRLE01000002">
    <property type="protein sequence ID" value="RAW60258.1"/>
    <property type="molecule type" value="Genomic_DNA"/>
</dbReference>
<dbReference type="Proteomes" id="UP000250583">
    <property type="component" value="Unassembled WGS sequence"/>
</dbReference>
<accession>A0A329UHM1</accession>
<reference evidence="1 2" key="1">
    <citation type="submission" date="2018-02" db="EMBL/GenBank/DDBJ databases">
        <title>Complete genome sequencing of Faecalibacterium prausnitzii strains isolated from the human gut.</title>
        <authorList>
            <person name="Fitzgerald B.C."/>
            <person name="Shkoporov A.N."/>
            <person name="Ross P.R."/>
            <person name="Hill C."/>
        </authorList>
    </citation>
    <scope>NUCLEOTIDE SEQUENCE [LARGE SCALE GENOMIC DNA]</scope>
    <source>
        <strain evidence="1 2">APC923/61-1</strain>
    </source>
</reference>
<evidence type="ECO:0000313" key="1">
    <source>
        <dbReference type="EMBL" id="RAW60258.1"/>
    </source>
</evidence>
<dbReference type="RefSeq" id="WP_112148203.1">
    <property type="nucleotide sequence ID" value="NZ_PRLE01000002.1"/>
</dbReference>
<proteinExistence type="predicted"/>
<organism evidence="1 2">
    <name type="scientific">Faecalibacterium prausnitzii</name>
    <dbReference type="NCBI Taxonomy" id="853"/>
    <lineage>
        <taxon>Bacteria</taxon>
        <taxon>Bacillati</taxon>
        <taxon>Bacillota</taxon>
        <taxon>Clostridia</taxon>
        <taxon>Eubacteriales</taxon>
        <taxon>Oscillospiraceae</taxon>
        <taxon>Faecalibacterium</taxon>
    </lineage>
</organism>
<gene>
    <name evidence="1" type="ORF">C4N22_05005</name>
</gene>
<dbReference type="AlphaFoldDB" id="A0A329UHM1"/>